<dbReference type="AlphaFoldDB" id="A0AA49GT78"/>
<dbReference type="InterPro" id="IPR036737">
    <property type="entry name" value="OmpA-like_sf"/>
</dbReference>
<dbReference type="Gene3D" id="3.30.1330.60">
    <property type="entry name" value="OmpA-like domain"/>
    <property type="match status" value="1"/>
</dbReference>
<dbReference type="InterPro" id="IPR006665">
    <property type="entry name" value="OmpA-like"/>
</dbReference>
<dbReference type="InterPro" id="IPR011042">
    <property type="entry name" value="6-blade_b-propeller_TolB-like"/>
</dbReference>
<evidence type="ECO:0000259" key="2">
    <source>
        <dbReference type="PROSITE" id="PS51123"/>
    </source>
</evidence>
<sequence>MFNFTNFQGLTLHLRSWTLLLLIVVLLPATTMAQGSDDALVDRANKFFLLAKNYEAALPLYQQAVENGVSDPLVHYRLGVCYTQTTDLADQYKALSYLEYAKAQQASADIPNEVHYYLGQTYHRDIQIQPAIKSFETYKKGLAADDKQALKDVNRQLEICKNALFLLNEKKSIVINSFQAINSNNTEYNPLITADESMLAYTAVKEEKGRIVEQIYIAQKNNSGQWESPQPLNLKTSAPLGTAGISPDGREMLVFIGGDNNSGSIYSIQNTDKGWSNPVTLGNTINSRYLETTASMTPNGRTIYFASNRPDGLGGMDIYKAEKQADGSWGKPVNLGPEVNTEYDEDAPFIHPDSRTLFFTSNGHNTMGGNDIFKSHFVGGNWSTPENLGYPINTPTDDNYFTLTANGKIGYFSSERKGGKGGQDIYYFEMPDSEANIPLTLIKGRILAGETEPKPIPTKIKVVDVEASQKVDYVYSPSAGSGNYLIILPPGRNYDLIIESEGYLPYTVNVNIPNQTNFYELYQEIVLKPIKQFDVIVGQEISVKNAFFDIKNSKEKSVRVANEAMLVQNDSLDLYDMMESIIASTDTAAYNYLLDLMYKTSPIEDVNFDALDTEKLEAAGVSYFYDETGEDNLVAKKVGNETVYTLPTFYVTEEAIKQKNQKVAASNYDKSLLNETYKVYFSVGDSHIDDSYAETLTKILDPLKKHADLGIEITGYASPEGDAETNNRLSNERAIEVLTFFNQRGIVRRRILARGHGASEAVKVSAEESRRVEIRLVDLNK</sequence>
<dbReference type="Gene3D" id="1.25.40.10">
    <property type="entry name" value="Tetratricopeptide repeat domain"/>
    <property type="match status" value="1"/>
</dbReference>
<keyword evidence="1" id="KW-0472">Membrane</keyword>
<name>A0AA49GT78_9BACT</name>
<reference evidence="3" key="2">
    <citation type="journal article" date="2024" name="Antonie Van Leeuwenhoek">
        <title>Roseihalotalea indica gen. nov., sp. nov., a halophilic Bacteroidetes from mesopelagic Southwest Indian Ocean with higher carbohydrate metabolic potential.</title>
        <authorList>
            <person name="Chen B."/>
            <person name="Zhang M."/>
            <person name="Lin D."/>
            <person name="Ye J."/>
            <person name="Tang K."/>
        </authorList>
    </citation>
    <scope>NUCLEOTIDE SEQUENCE</scope>
    <source>
        <strain evidence="3">TK19036</strain>
    </source>
</reference>
<dbReference type="GO" id="GO:0016020">
    <property type="term" value="C:membrane"/>
    <property type="evidence" value="ECO:0007669"/>
    <property type="project" value="UniProtKB-UniRule"/>
</dbReference>
<proteinExistence type="predicted"/>
<dbReference type="PANTHER" id="PTHR30329:SF21">
    <property type="entry name" value="LIPOPROTEIN YIAD-RELATED"/>
    <property type="match status" value="1"/>
</dbReference>
<accession>A0AA49GT78</accession>
<protein>
    <submittedName>
        <fullName evidence="3">OmpA family protein</fullName>
    </submittedName>
</protein>
<dbReference type="InterPro" id="IPR011659">
    <property type="entry name" value="WD40"/>
</dbReference>
<reference evidence="3" key="1">
    <citation type="journal article" date="2023" name="Comput. Struct. Biotechnol. J.">
        <title>Discovery of a novel marine Bacteroidetes with a rich repertoire of carbohydrate-active enzymes.</title>
        <authorList>
            <person name="Chen B."/>
            <person name="Liu G."/>
            <person name="Chen Q."/>
            <person name="Wang H."/>
            <person name="Liu L."/>
            <person name="Tang K."/>
        </authorList>
    </citation>
    <scope>NUCLEOTIDE SEQUENCE</scope>
    <source>
        <strain evidence="3">TK19036</strain>
    </source>
</reference>
<dbReference type="Gene3D" id="2.60.40.1120">
    <property type="entry name" value="Carboxypeptidase-like, regulatory domain"/>
    <property type="match status" value="1"/>
</dbReference>
<dbReference type="Gene3D" id="2.120.10.30">
    <property type="entry name" value="TolB, C-terminal domain"/>
    <property type="match status" value="1"/>
</dbReference>
<dbReference type="PROSITE" id="PS51123">
    <property type="entry name" value="OMPA_2"/>
    <property type="match status" value="1"/>
</dbReference>
<dbReference type="EMBL" id="CP120682">
    <property type="protein sequence ID" value="WKN38490.1"/>
    <property type="molecule type" value="Genomic_DNA"/>
</dbReference>
<gene>
    <name evidence="3" type="ORF">K4G66_07210</name>
</gene>
<dbReference type="InterPro" id="IPR050330">
    <property type="entry name" value="Bact_OuterMem_StrucFunc"/>
</dbReference>
<evidence type="ECO:0000256" key="1">
    <source>
        <dbReference type="PROSITE-ProRule" id="PRU00473"/>
    </source>
</evidence>
<feature type="domain" description="OmpA-like" evidence="2">
    <location>
        <begin position="668"/>
        <end position="781"/>
    </location>
</feature>
<dbReference type="PANTHER" id="PTHR30329">
    <property type="entry name" value="STATOR ELEMENT OF FLAGELLAR MOTOR COMPLEX"/>
    <property type="match status" value="1"/>
</dbReference>
<dbReference type="InterPro" id="IPR011990">
    <property type="entry name" value="TPR-like_helical_dom_sf"/>
</dbReference>
<organism evidence="3">
    <name type="scientific">Roseihalotalea indica</name>
    <dbReference type="NCBI Taxonomy" id="2867963"/>
    <lineage>
        <taxon>Bacteria</taxon>
        <taxon>Pseudomonadati</taxon>
        <taxon>Bacteroidota</taxon>
        <taxon>Cytophagia</taxon>
        <taxon>Cytophagales</taxon>
        <taxon>Catalimonadaceae</taxon>
        <taxon>Roseihalotalea</taxon>
    </lineage>
</organism>
<evidence type="ECO:0000313" key="3">
    <source>
        <dbReference type="EMBL" id="WKN38490.1"/>
    </source>
</evidence>
<dbReference type="CDD" id="cd07185">
    <property type="entry name" value="OmpA_C-like"/>
    <property type="match status" value="1"/>
</dbReference>
<dbReference type="SUPFAM" id="SSF103088">
    <property type="entry name" value="OmpA-like"/>
    <property type="match status" value="1"/>
</dbReference>
<dbReference type="SUPFAM" id="SSF82171">
    <property type="entry name" value="DPP6 N-terminal domain-like"/>
    <property type="match status" value="1"/>
</dbReference>
<dbReference type="SUPFAM" id="SSF48452">
    <property type="entry name" value="TPR-like"/>
    <property type="match status" value="1"/>
</dbReference>
<dbReference type="Pfam" id="PF00691">
    <property type="entry name" value="OmpA"/>
    <property type="match status" value="1"/>
</dbReference>
<dbReference type="Pfam" id="PF07676">
    <property type="entry name" value="PD40"/>
    <property type="match status" value="3"/>
</dbReference>